<dbReference type="AlphaFoldDB" id="A0A0G4FWE2"/>
<dbReference type="Pfam" id="PF00082">
    <property type="entry name" value="Peptidase_S8"/>
    <property type="match status" value="1"/>
</dbReference>
<feature type="signal peptide" evidence="3">
    <location>
        <begin position="1"/>
        <end position="24"/>
    </location>
</feature>
<dbReference type="InParanoid" id="A0A0G4FWE2"/>
<dbReference type="VEuPathDB" id="CryptoDB:Vbra_1761"/>
<evidence type="ECO:0000256" key="1">
    <source>
        <dbReference type="ARBA" id="ARBA00023529"/>
    </source>
</evidence>
<accession>A0A0G4FWE2</accession>
<dbReference type="EMBL" id="CDMY01000514">
    <property type="protein sequence ID" value="CEM19527.1"/>
    <property type="molecule type" value="Genomic_DNA"/>
</dbReference>
<comment type="catalytic activity">
    <reaction evidence="1">
        <text>Hydrolysis of proteins with broad specificity for peptide bonds, and a preference for a large uncharged residue in P1. Hydrolyzes peptide amides.</text>
        <dbReference type="EC" id="3.4.21.62"/>
    </reaction>
</comment>
<feature type="domain" description="Peptidase S8/S53" evidence="4">
    <location>
        <begin position="581"/>
        <end position="642"/>
    </location>
</feature>
<protein>
    <recommendedName>
        <fullName evidence="2">subtilisin</fullName>
        <ecNumber evidence="2">3.4.21.62</ecNumber>
    </recommendedName>
</protein>
<dbReference type="InterPro" id="IPR036852">
    <property type="entry name" value="Peptidase_S8/S53_dom_sf"/>
</dbReference>
<organism evidence="5 6">
    <name type="scientific">Vitrella brassicaformis (strain CCMP3155)</name>
    <dbReference type="NCBI Taxonomy" id="1169540"/>
    <lineage>
        <taxon>Eukaryota</taxon>
        <taxon>Sar</taxon>
        <taxon>Alveolata</taxon>
        <taxon>Colpodellida</taxon>
        <taxon>Vitrellaceae</taxon>
        <taxon>Vitrella</taxon>
    </lineage>
</organism>
<evidence type="ECO:0000256" key="2">
    <source>
        <dbReference type="ARBA" id="ARBA00023619"/>
    </source>
</evidence>
<proteinExistence type="predicted"/>
<evidence type="ECO:0000313" key="6">
    <source>
        <dbReference type="Proteomes" id="UP000041254"/>
    </source>
</evidence>
<dbReference type="GO" id="GO:0004252">
    <property type="term" value="F:serine-type endopeptidase activity"/>
    <property type="evidence" value="ECO:0007669"/>
    <property type="project" value="UniProtKB-EC"/>
</dbReference>
<dbReference type="PhylomeDB" id="A0A0G4FWE2"/>
<reference evidence="5 6" key="1">
    <citation type="submission" date="2014-11" db="EMBL/GenBank/DDBJ databases">
        <authorList>
            <person name="Zhu J."/>
            <person name="Qi W."/>
            <person name="Song R."/>
        </authorList>
    </citation>
    <scope>NUCLEOTIDE SEQUENCE [LARGE SCALE GENOMIC DNA]</scope>
</reference>
<name>A0A0G4FWE2_VITBC</name>
<dbReference type="InterPro" id="IPR000209">
    <property type="entry name" value="Peptidase_S8/S53_dom"/>
</dbReference>
<dbReference type="Gene3D" id="3.40.50.200">
    <property type="entry name" value="Peptidase S8/S53 domain"/>
    <property type="match status" value="1"/>
</dbReference>
<keyword evidence="6" id="KW-1185">Reference proteome</keyword>
<keyword evidence="3" id="KW-0732">Signal</keyword>
<dbReference type="SUPFAM" id="SSF52743">
    <property type="entry name" value="Subtilisin-like"/>
    <property type="match status" value="1"/>
</dbReference>
<sequence length="657" mass="71170">MPFRPGSPQTIVTFFVCLVAGADGQGLAKSIPSVVRRLTSLPSQVDTLLVDIFAELIYERQRKAGRNQTSDGRWHAKLRKFQQQGVAAAKGGIYVDIATDAAALQKNGGMKGLLEHLRRIGLREVSIHKHMLSGLLPYDKIEAAASTKGVRIMRAVYLRHRPALREPKAGLVQSEGDRAMGTDVVRRTYNVSGRPVDGRSLKCIGILSSVSVSAFAVEALRGSGDLPDKVRALTGFDLKSNFTSTSLQMMEVMFDVAPGLPEFAQFTAYGGQAAMVNGIKKLKEKAGCSIFVDDGRTFLTEPMFQDGRITQAVDSVTADGTAYIVAAGDANDNGLFERFNNSGIRERVRIKARRPDLYSRYAPRFDFANITYEWHRFELNGKIELPLKTLPYYGGRDCCPGPIVLNWDQPYFSVTGDRGATTDLDIIVMTKDGDVVGRSISNNVGGDPIEVTAGGGLIYMYRPGYDRLFLRVGKKVEGRSGNAPDPSHIGLLFGDDFTNVPAGPTIYGRAAAKGAIAVGSSFYKGTTRFGVDPPLIRSTSSRGVFPILLDTKGDRTEPKLRSTPAVVGPDGVSTNEVGYGGGFTGTASSASHVAALAALLRDFDRTLTPGQIRSILTRTARDMNDPETRGFDQGRDNKTGFGFVNAPRAFNELATRK</sequence>
<evidence type="ECO:0000313" key="5">
    <source>
        <dbReference type="EMBL" id="CEM19527.1"/>
    </source>
</evidence>
<gene>
    <name evidence="5" type="ORF">Vbra_1761</name>
</gene>
<feature type="chain" id="PRO_5005189621" description="subtilisin" evidence="3">
    <location>
        <begin position="25"/>
        <end position="657"/>
    </location>
</feature>
<dbReference type="GO" id="GO:0006508">
    <property type="term" value="P:proteolysis"/>
    <property type="evidence" value="ECO:0007669"/>
    <property type="project" value="InterPro"/>
</dbReference>
<dbReference type="EC" id="3.4.21.62" evidence="2"/>
<evidence type="ECO:0000256" key="3">
    <source>
        <dbReference type="SAM" id="SignalP"/>
    </source>
</evidence>
<dbReference type="Proteomes" id="UP000041254">
    <property type="component" value="Unassembled WGS sequence"/>
</dbReference>
<evidence type="ECO:0000259" key="4">
    <source>
        <dbReference type="Pfam" id="PF00082"/>
    </source>
</evidence>